<dbReference type="RefSeq" id="WP_141280336.1">
    <property type="nucleotide sequence ID" value="NZ_BAAARZ010000014.1"/>
</dbReference>
<evidence type="ECO:0000256" key="2">
    <source>
        <dbReference type="ARBA" id="ARBA00023315"/>
    </source>
</evidence>
<dbReference type="InterPro" id="IPR050832">
    <property type="entry name" value="Bact_Acetyltransf"/>
</dbReference>
<protein>
    <submittedName>
        <fullName evidence="4">N-acetyltransferase</fullName>
    </submittedName>
</protein>
<feature type="domain" description="N-acetyltransferase" evidence="3">
    <location>
        <begin position="3"/>
        <end position="149"/>
    </location>
</feature>
<dbReference type="Proteomes" id="UP000320338">
    <property type="component" value="Unassembled WGS sequence"/>
</dbReference>
<dbReference type="SUPFAM" id="SSF55729">
    <property type="entry name" value="Acyl-CoA N-acyltransferases (Nat)"/>
    <property type="match status" value="1"/>
</dbReference>
<dbReference type="PANTHER" id="PTHR43877">
    <property type="entry name" value="AMINOALKYLPHOSPHONATE N-ACETYLTRANSFERASE-RELATED-RELATED"/>
    <property type="match status" value="1"/>
</dbReference>
<dbReference type="InterPro" id="IPR000182">
    <property type="entry name" value="GNAT_dom"/>
</dbReference>
<dbReference type="Gene3D" id="3.40.630.30">
    <property type="match status" value="1"/>
</dbReference>
<keyword evidence="2" id="KW-0012">Acyltransferase</keyword>
<evidence type="ECO:0000259" key="3">
    <source>
        <dbReference type="PROSITE" id="PS51186"/>
    </source>
</evidence>
<dbReference type="GO" id="GO:0016747">
    <property type="term" value="F:acyltransferase activity, transferring groups other than amino-acyl groups"/>
    <property type="evidence" value="ECO:0007669"/>
    <property type="project" value="InterPro"/>
</dbReference>
<evidence type="ECO:0000313" key="5">
    <source>
        <dbReference type="Proteomes" id="UP000320338"/>
    </source>
</evidence>
<dbReference type="AlphaFoldDB" id="A0A4Y3WTW0"/>
<comment type="caution">
    <text evidence="4">The sequence shown here is derived from an EMBL/GenBank/DDBJ whole genome shotgun (WGS) entry which is preliminary data.</text>
</comment>
<reference evidence="4 5" key="1">
    <citation type="submission" date="2019-06" db="EMBL/GenBank/DDBJ databases">
        <title>Whole genome shotgun sequence of Pseudonocardia hydrocarbonoxydans NBRC 14498.</title>
        <authorList>
            <person name="Hosoyama A."/>
            <person name="Uohara A."/>
            <person name="Ohji S."/>
            <person name="Ichikawa N."/>
        </authorList>
    </citation>
    <scope>NUCLEOTIDE SEQUENCE [LARGE SCALE GENOMIC DNA]</scope>
    <source>
        <strain evidence="4 5">NBRC 14498</strain>
    </source>
</reference>
<dbReference type="Pfam" id="PF00583">
    <property type="entry name" value="Acetyltransf_1"/>
    <property type="match status" value="1"/>
</dbReference>
<accession>A0A4Y3WTW0</accession>
<evidence type="ECO:0000313" key="4">
    <source>
        <dbReference type="EMBL" id="GEC21530.1"/>
    </source>
</evidence>
<keyword evidence="1 4" id="KW-0808">Transferase</keyword>
<dbReference type="InterPro" id="IPR016181">
    <property type="entry name" value="Acyl_CoA_acyltransferase"/>
</dbReference>
<proteinExistence type="predicted"/>
<gene>
    <name evidence="4" type="ORF">PHY01_38130</name>
</gene>
<dbReference type="PROSITE" id="PS51186">
    <property type="entry name" value="GNAT"/>
    <property type="match status" value="1"/>
</dbReference>
<name>A0A4Y3WTW0_9PSEU</name>
<dbReference type="OrthoDB" id="164032at2"/>
<evidence type="ECO:0000256" key="1">
    <source>
        <dbReference type="ARBA" id="ARBA00022679"/>
    </source>
</evidence>
<dbReference type="CDD" id="cd04301">
    <property type="entry name" value="NAT_SF"/>
    <property type="match status" value="1"/>
</dbReference>
<organism evidence="4 5">
    <name type="scientific">Pseudonocardia hydrocarbonoxydans</name>
    <dbReference type="NCBI Taxonomy" id="76726"/>
    <lineage>
        <taxon>Bacteria</taxon>
        <taxon>Bacillati</taxon>
        <taxon>Actinomycetota</taxon>
        <taxon>Actinomycetes</taxon>
        <taxon>Pseudonocardiales</taxon>
        <taxon>Pseudonocardiaceae</taxon>
        <taxon>Pseudonocardia</taxon>
    </lineage>
</organism>
<keyword evidence="5" id="KW-1185">Reference proteome</keyword>
<dbReference type="EMBL" id="BJNG01000035">
    <property type="protein sequence ID" value="GEC21530.1"/>
    <property type="molecule type" value="Genomic_DNA"/>
</dbReference>
<sequence length="150" mass="16297">MTPTVRPARAGEAALLAALGVRSKAHWGYPAAYLARFARTRGLDEQVLATNEVWVVERDGVVCAFCTLLHRADRVVLDDLWVDPPEIGRGTGRLLFEHARARAVAAGVRVLEWDADPHAVGFYAHMGATVVGWADGLDGRLPVMRVTLDG</sequence>